<accession>A0AA38M6H5</accession>
<evidence type="ECO:0000256" key="12">
    <source>
        <dbReference type="ARBA" id="ARBA00023277"/>
    </source>
</evidence>
<comment type="similarity">
    <text evidence="4 14">Belongs to the glycosyl hydrolase 13 family.</text>
</comment>
<dbReference type="AlphaFoldDB" id="A0AA38M6H5"/>
<evidence type="ECO:0000256" key="9">
    <source>
        <dbReference type="ARBA" id="ARBA00022837"/>
    </source>
</evidence>
<dbReference type="InterPro" id="IPR017853">
    <property type="entry name" value="GH"/>
</dbReference>
<dbReference type="GO" id="GO:0005975">
    <property type="term" value="P:carbohydrate metabolic process"/>
    <property type="evidence" value="ECO:0007669"/>
    <property type="project" value="InterPro"/>
</dbReference>
<comment type="subunit">
    <text evidence="5">Monomer.</text>
</comment>
<keyword evidence="20" id="KW-1185">Reference proteome</keyword>
<dbReference type="InterPro" id="IPR013780">
    <property type="entry name" value="Glyco_hydro_b"/>
</dbReference>
<evidence type="ECO:0000259" key="17">
    <source>
        <dbReference type="SMART" id="SM00632"/>
    </source>
</evidence>
<keyword evidence="7" id="KW-0479">Metal-binding</keyword>
<evidence type="ECO:0000256" key="5">
    <source>
        <dbReference type="ARBA" id="ARBA00011245"/>
    </source>
</evidence>
<feature type="chain" id="PRO_5041313919" description="Alpha-amylase" evidence="16">
    <location>
        <begin position="20"/>
        <end position="492"/>
    </location>
</feature>
<evidence type="ECO:0000256" key="13">
    <source>
        <dbReference type="ARBA" id="ARBA00023295"/>
    </source>
</evidence>
<dbReference type="EMBL" id="JALNTZ010000007">
    <property type="protein sequence ID" value="KAJ3644422.1"/>
    <property type="molecule type" value="Genomic_DNA"/>
</dbReference>
<sequence length="492" mass="55287">MNTSVAVCFAFCLAPLTLGHRDPHFWNGRNTIVHLFEWKWRDVADECERFLQHKGYAGVQISPPNENLVIENRPWWERYQPVSYKLKNRSGNETDFTDMTRRCNAVGIRIYADVVVNHMTAGNGMGTGGSEAYYHNTTYPAVPYNPNDFHRPCGVKNYQDPVNVRNCRLKGLADLNQGLDHVREEIIVFMNHLISLGVAGFRIDAAKHMWPTDLAYIFSKLNNLNVNFGFSSNSKPFIYQEVIDYGGEAISKHEYTDLGSVVEFKFSYELCNAFRGNNKLSYLKNWGPAWSLLPSDKAIAFVDNHDNQRSGGVTLTYKEPKKYKMAIAFMLAHPYGTTRIISSFSFDDKDQGPPADASGNLISPKIKEDGSCSNEYVCEHRWKQISNMVEFRNVVAGTNVDNWWSDDNQQIAFSRGNKGFVVFTNGGQINKVFQTALPPGTYCDVISGEVLDGKCTGKTVTVGEDGMGQVLLSDVEGEGALAIHIKARLNFM</sequence>
<feature type="domain" description="Glycosyl hydrolase family 13 catalytic" evidence="18">
    <location>
        <begin position="30"/>
        <end position="392"/>
    </location>
</feature>
<evidence type="ECO:0000259" key="18">
    <source>
        <dbReference type="SMART" id="SM00642"/>
    </source>
</evidence>
<evidence type="ECO:0000256" key="16">
    <source>
        <dbReference type="SAM" id="SignalP"/>
    </source>
</evidence>
<dbReference type="Gene3D" id="3.20.20.80">
    <property type="entry name" value="Glycosidases"/>
    <property type="match status" value="1"/>
</dbReference>
<dbReference type="SUPFAM" id="SSF51011">
    <property type="entry name" value="Glycosyl hydrolase domain"/>
    <property type="match status" value="1"/>
</dbReference>
<dbReference type="SMART" id="SM00632">
    <property type="entry name" value="Aamy_C"/>
    <property type="match status" value="1"/>
</dbReference>
<evidence type="ECO:0000256" key="8">
    <source>
        <dbReference type="ARBA" id="ARBA00022801"/>
    </source>
</evidence>
<comment type="cofactor">
    <cofactor evidence="2">
        <name>Ca(2+)</name>
        <dbReference type="ChEBI" id="CHEBI:29108"/>
    </cofactor>
</comment>
<dbReference type="SMART" id="SM00642">
    <property type="entry name" value="Aamy"/>
    <property type="match status" value="1"/>
</dbReference>
<keyword evidence="10" id="KW-1015">Disulfide bond</keyword>
<dbReference type="GO" id="GO:0046872">
    <property type="term" value="F:metal ion binding"/>
    <property type="evidence" value="ECO:0007669"/>
    <property type="project" value="UniProtKB-KW"/>
</dbReference>
<dbReference type="CDD" id="cd11317">
    <property type="entry name" value="AmyAc_bac_euk_AmyA"/>
    <property type="match status" value="1"/>
</dbReference>
<comment type="cofactor">
    <cofactor evidence="3">
        <name>chloride</name>
        <dbReference type="ChEBI" id="CHEBI:17996"/>
    </cofactor>
</comment>
<dbReference type="SUPFAM" id="SSF51445">
    <property type="entry name" value="(Trans)glycosidases"/>
    <property type="match status" value="1"/>
</dbReference>
<evidence type="ECO:0000256" key="3">
    <source>
        <dbReference type="ARBA" id="ARBA00001923"/>
    </source>
</evidence>
<evidence type="ECO:0000256" key="14">
    <source>
        <dbReference type="RuleBase" id="RU003615"/>
    </source>
</evidence>
<feature type="signal peptide" evidence="16">
    <location>
        <begin position="1"/>
        <end position="19"/>
    </location>
</feature>
<evidence type="ECO:0000256" key="11">
    <source>
        <dbReference type="ARBA" id="ARBA00023214"/>
    </source>
</evidence>
<evidence type="ECO:0000256" key="7">
    <source>
        <dbReference type="ARBA" id="ARBA00022723"/>
    </source>
</evidence>
<dbReference type="InterPro" id="IPR006048">
    <property type="entry name" value="A-amylase/branching_C"/>
</dbReference>
<dbReference type="InterPro" id="IPR006047">
    <property type="entry name" value="GH13_cat_dom"/>
</dbReference>
<evidence type="ECO:0000256" key="1">
    <source>
        <dbReference type="ARBA" id="ARBA00000548"/>
    </source>
</evidence>
<dbReference type="GO" id="GO:0004556">
    <property type="term" value="F:alpha-amylase activity"/>
    <property type="evidence" value="ECO:0007669"/>
    <property type="project" value="UniProtKB-UniRule"/>
</dbReference>
<evidence type="ECO:0000256" key="15">
    <source>
        <dbReference type="RuleBase" id="RU361134"/>
    </source>
</evidence>
<dbReference type="Pfam" id="PF00128">
    <property type="entry name" value="Alpha-amylase"/>
    <property type="match status" value="1"/>
</dbReference>
<evidence type="ECO:0000256" key="4">
    <source>
        <dbReference type="ARBA" id="ARBA00008061"/>
    </source>
</evidence>
<organism evidence="19 20">
    <name type="scientific">Zophobas morio</name>
    <dbReference type="NCBI Taxonomy" id="2755281"/>
    <lineage>
        <taxon>Eukaryota</taxon>
        <taxon>Metazoa</taxon>
        <taxon>Ecdysozoa</taxon>
        <taxon>Arthropoda</taxon>
        <taxon>Hexapoda</taxon>
        <taxon>Insecta</taxon>
        <taxon>Pterygota</taxon>
        <taxon>Neoptera</taxon>
        <taxon>Endopterygota</taxon>
        <taxon>Coleoptera</taxon>
        <taxon>Polyphaga</taxon>
        <taxon>Cucujiformia</taxon>
        <taxon>Tenebrionidae</taxon>
        <taxon>Zophobas</taxon>
    </lineage>
</organism>
<name>A0AA38M6H5_9CUCU</name>
<keyword evidence="8 15" id="KW-0378">Hydrolase</keyword>
<comment type="caution">
    <text evidence="19">The sequence shown here is derived from an EMBL/GenBank/DDBJ whole genome shotgun (WGS) entry which is preliminary data.</text>
</comment>
<evidence type="ECO:0000313" key="19">
    <source>
        <dbReference type="EMBL" id="KAJ3644422.1"/>
    </source>
</evidence>
<dbReference type="EC" id="3.2.1.1" evidence="6 15"/>
<dbReference type="InterPro" id="IPR031319">
    <property type="entry name" value="A-amylase_C"/>
</dbReference>
<evidence type="ECO:0000256" key="6">
    <source>
        <dbReference type="ARBA" id="ARBA00012595"/>
    </source>
</evidence>
<dbReference type="Pfam" id="PF02806">
    <property type="entry name" value="Alpha-amylase_C"/>
    <property type="match status" value="1"/>
</dbReference>
<keyword evidence="13 15" id="KW-0326">Glycosidase</keyword>
<dbReference type="PANTHER" id="PTHR43447">
    <property type="entry name" value="ALPHA-AMYLASE"/>
    <property type="match status" value="1"/>
</dbReference>
<proteinExistence type="inferred from homology"/>
<dbReference type="Proteomes" id="UP001168821">
    <property type="component" value="Unassembled WGS sequence"/>
</dbReference>
<dbReference type="PRINTS" id="PR00110">
    <property type="entry name" value="ALPHAAMYLASE"/>
</dbReference>
<keyword evidence="12 15" id="KW-0119">Carbohydrate metabolism</keyword>
<comment type="catalytic activity">
    <reaction evidence="1 15">
        <text>Endohydrolysis of (1-&gt;4)-alpha-D-glucosidic linkages in polysaccharides containing three or more (1-&gt;4)-alpha-linked D-glucose units.</text>
        <dbReference type="EC" id="3.2.1.1"/>
    </reaction>
</comment>
<evidence type="ECO:0000256" key="2">
    <source>
        <dbReference type="ARBA" id="ARBA00001913"/>
    </source>
</evidence>
<protein>
    <recommendedName>
        <fullName evidence="6 15">Alpha-amylase</fullName>
        <ecNumber evidence="6 15">3.2.1.1</ecNumber>
    </recommendedName>
</protein>
<evidence type="ECO:0000313" key="20">
    <source>
        <dbReference type="Proteomes" id="UP001168821"/>
    </source>
</evidence>
<keyword evidence="16" id="KW-0732">Signal</keyword>
<evidence type="ECO:0000256" key="10">
    <source>
        <dbReference type="ARBA" id="ARBA00023157"/>
    </source>
</evidence>
<keyword evidence="9" id="KW-0106">Calcium</keyword>
<dbReference type="InterPro" id="IPR006046">
    <property type="entry name" value="Alpha_amylase"/>
</dbReference>
<keyword evidence="11" id="KW-0868">Chloride</keyword>
<dbReference type="Gene3D" id="2.60.40.1180">
    <property type="entry name" value="Golgi alpha-mannosidase II"/>
    <property type="match status" value="1"/>
</dbReference>
<reference evidence="19" key="1">
    <citation type="journal article" date="2023" name="G3 (Bethesda)">
        <title>Whole genome assemblies of Zophobas morio and Tenebrio molitor.</title>
        <authorList>
            <person name="Kaur S."/>
            <person name="Stinson S.A."/>
            <person name="diCenzo G.C."/>
        </authorList>
    </citation>
    <scope>NUCLEOTIDE SEQUENCE</scope>
    <source>
        <strain evidence="19">QUZm001</strain>
    </source>
</reference>
<feature type="domain" description="Alpha-amylase C-terminal" evidence="17">
    <location>
        <begin position="401"/>
        <end position="488"/>
    </location>
</feature>
<gene>
    <name evidence="19" type="ORF">Zmor_022155</name>
</gene>